<gene>
    <name evidence="2" type="ORF">BN9_106510</name>
</gene>
<evidence type="ECO:0000313" key="3">
    <source>
        <dbReference type="Proteomes" id="UP000053237"/>
    </source>
</evidence>
<organism evidence="2 3">
    <name type="scientific">Albugo candida</name>
    <dbReference type="NCBI Taxonomy" id="65357"/>
    <lineage>
        <taxon>Eukaryota</taxon>
        <taxon>Sar</taxon>
        <taxon>Stramenopiles</taxon>
        <taxon>Oomycota</taxon>
        <taxon>Peronosporomycetes</taxon>
        <taxon>Albuginales</taxon>
        <taxon>Albuginaceae</taxon>
        <taxon>Albugo</taxon>
    </lineage>
</organism>
<protein>
    <recommendedName>
        <fullName evidence="4">Glycosyl transferase family 1 domain-containing protein</fullName>
    </recommendedName>
</protein>
<keyword evidence="1" id="KW-1133">Transmembrane helix</keyword>
<evidence type="ECO:0008006" key="4">
    <source>
        <dbReference type="Google" id="ProtNLM"/>
    </source>
</evidence>
<dbReference type="Gene3D" id="3.40.50.2000">
    <property type="entry name" value="Glycogen Phosphorylase B"/>
    <property type="match status" value="1"/>
</dbReference>
<keyword evidence="1" id="KW-0472">Membrane</keyword>
<proteinExistence type="predicted"/>
<sequence>MTENSSKFLWRSFQRHRTYLILTCLIVITVYNLSSFYFTIPSEPLTAYEFHETNPPPIDLYLPLNGTFSDSVAEKELRKVLDERTYDVPLHTSLLDWDRRIELYPKALMKTNWTNELPFGESLYFAKLQQICMTKKDAIIRSITPIQMQMESSFTDALVFKNDSALLSVLRDCSAIDVYFPEGLRGHGYCEDALAYLRGLKTRLLPRWVFTETFYDAADDRNLTYFEICPSTAVLFFNHYWDRLNEMEKWQERPIYLMPNIEMYELNAEHLWRSNVVLAKTVDAYQRITKWYQQNGNPRSTVVFYTRHTTSNIATISRSLVNSIEKDFDNVQITHTPGGSCQKNTHRICSCWERDSSMPSLDIFLDPELLRWEALSRYPWRRTNHSNYKLYTKDLSSRDYSDLLAHSAFFLCPSKMEGYGHYINQARAAGGVIITSNAPPMNELVTSTSGILIPVLNESSEKQLLGGKYGVLFGLKNAPGIAANVHSSEICEAVTRLVSKTSAKEREMMSQEAKKQYAFDTNFFLHKMKIIQTFAMENIAKKSELLTEN</sequence>
<dbReference type="AlphaFoldDB" id="A0A024GR09"/>
<name>A0A024GR09_9STRA</name>
<comment type="caution">
    <text evidence="2">The sequence shown here is derived from an EMBL/GenBank/DDBJ whole genome shotgun (WGS) entry which is preliminary data.</text>
</comment>
<evidence type="ECO:0000313" key="2">
    <source>
        <dbReference type="EMBL" id="CCI49337.1"/>
    </source>
</evidence>
<reference evidence="2 3" key="1">
    <citation type="submission" date="2012-05" db="EMBL/GenBank/DDBJ databases">
        <title>Recombination and specialization in a pathogen metapopulation.</title>
        <authorList>
            <person name="Gardiner A."/>
            <person name="Kemen E."/>
            <person name="Schultz-Larsen T."/>
            <person name="MacLean D."/>
            <person name="Van Oosterhout C."/>
            <person name="Jones J.D.G."/>
        </authorList>
    </citation>
    <scope>NUCLEOTIDE SEQUENCE [LARGE SCALE GENOMIC DNA]</scope>
    <source>
        <strain evidence="2 3">Ac Nc2</strain>
    </source>
</reference>
<dbReference type="EMBL" id="CAIX01000291">
    <property type="protein sequence ID" value="CCI49337.1"/>
    <property type="molecule type" value="Genomic_DNA"/>
</dbReference>
<accession>A0A024GR09</accession>
<dbReference type="OrthoDB" id="2100592at2759"/>
<evidence type="ECO:0000256" key="1">
    <source>
        <dbReference type="SAM" id="Phobius"/>
    </source>
</evidence>
<keyword evidence="3" id="KW-1185">Reference proteome</keyword>
<feature type="transmembrane region" description="Helical" evidence="1">
    <location>
        <begin position="20"/>
        <end position="40"/>
    </location>
</feature>
<keyword evidence="1" id="KW-0812">Transmembrane</keyword>
<dbReference type="Proteomes" id="UP000053237">
    <property type="component" value="Unassembled WGS sequence"/>
</dbReference>
<dbReference type="InParanoid" id="A0A024GR09"/>
<dbReference type="SUPFAM" id="SSF53756">
    <property type="entry name" value="UDP-Glycosyltransferase/glycogen phosphorylase"/>
    <property type="match status" value="1"/>
</dbReference>